<evidence type="ECO:0000313" key="3">
    <source>
        <dbReference type="Proteomes" id="UP001210925"/>
    </source>
</evidence>
<reference evidence="2" key="1">
    <citation type="submission" date="2020-05" db="EMBL/GenBank/DDBJ databases">
        <title>Phylogenomic resolution of chytrid fungi.</title>
        <authorList>
            <person name="Stajich J.E."/>
            <person name="Amses K."/>
            <person name="Simmons R."/>
            <person name="Seto K."/>
            <person name="Myers J."/>
            <person name="Bonds A."/>
            <person name="Quandt C.A."/>
            <person name="Barry K."/>
            <person name="Liu P."/>
            <person name="Grigoriev I."/>
            <person name="Longcore J.E."/>
            <person name="James T.Y."/>
        </authorList>
    </citation>
    <scope>NUCLEOTIDE SEQUENCE</scope>
    <source>
        <strain evidence="2">PLAUS21</strain>
    </source>
</reference>
<dbReference type="EMBL" id="JADGKB010000003">
    <property type="protein sequence ID" value="KAJ3262055.1"/>
    <property type="molecule type" value="Genomic_DNA"/>
</dbReference>
<feature type="compositionally biased region" description="Low complexity" evidence="1">
    <location>
        <begin position="65"/>
        <end position="82"/>
    </location>
</feature>
<dbReference type="Proteomes" id="UP001210925">
    <property type="component" value="Unassembled WGS sequence"/>
</dbReference>
<protein>
    <submittedName>
        <fullName evidence="2">Uncharacterized protein</fullName>
    </submittedName>
</protein>
<accession>A0AAD5UPB1</accession>
<name>A0AAD5UPB1_9FUNG</name>
<evidence type="ECO:0000313" key="2">
    <source>
        <dbReference type="EMBL" id="KAJ3262055.1"/>
    </source>
</evidence>
<feature type="region of interest" description="Disordered" evidence="1">
    <location>
        <begin position="64"/>
        <end position="118"/>
    </location>
</feature>
<sequence length="118" mass="13234">MNSQHSTDTQYETKLLFCNQNNTTPKKRKSVPIRSAPRGSKDYEAGVVFQLDFGEMPGWFLRTIGSSSSSGNSSPSPSSSPNVKKIKSRAIKQHKIIKEIHSPVRTRAKRDGKPVKYR</sequence>
<feature type="compositionally biased region" description="Basic residues" evidence="1">
    <location>
        <begin position="84"/>
        <end position="95"/>
    </location>
</feature>
<evidence type="ECO:0000256" key="1">
    <source>
        <dbReference type="SAM" id="MobiDB-lite"/>
    </source>
</evidence>
<proteinExistence type="predicted"/>
<comment type="caution">
    <text evidence="2">The sequence shown here is derived from an EMBL/GenBank/DDBJ whole genome shotgun (WGS) entry which is preliminary data.</text>
</comment>
<organism evidence="2 3">
    <name type="scientific">Boothiomyces macroporosus</name>
    <dbReference type="NCBI Taxonomy" id="261099"/>
    <lineage>
        <taxon>Eukaryota</taxon>
        <taxon>Fungi</taxon>
        <taxon>Fungi incertae sedis</taxon>
        <taxon>Chytridiomycota</taxon>
        <taxon>Chytridiomycota incertae sedis</taxon>
        <taxon>Chytridiomycetes</taxon>
        <taxon>Rhizophydiales</taxon>
        <taxon>Terramycetaceae</taxon>
        <taxon>Boothiomyces</taxon>
    </lineage>
</organism>
<keyword evidence="3" id="KW-1185">Reference proteome</keyword>
<dbReference type="AlphaFoldDB" id="A0AAD5UPB1"/>
<feature type="compositionally biased region" description="Basic and acidic residues" evidence="1">
    <location>
        <begin position="109"/>
        <end position="118"/>
    </location>
</feature>
<gene>
    <name evidence="2" type="ORF">HK103_003898</name>
</gene>